<reference evidence="1 2" key="1">
    <citation type="submission" date="2019-08" db="EMBL/GenBank/DDBJ databases">
        <title>Bacillus genomes from the desert of Cuatro Cienegas, Coahuila.</title>
        <authorList>
            <person name="Olmedo-Alvarez G."/>
        </authorList>
    </citation>
    <scope>NUCLEOTIDE SEQUENCE [LARGE SCALE GENOMIC DNA]</scope>
    <source>
        <strain evidence="1 2">CH87b_3T</strain>
    </source>
</reference>
<accession>A0A5D4ULN1</accession>
<dbReference type="RefSeq" id="WP_148967488.1">
    <property type="nucleotide sequence ID" value="NZ_JBNIKW010000001.1"/>
</dbReference>
<comment type="caution">
    <text evidence="1">The sequence shown here is derived from an EMBL/GenBank/DDBJ whole genome shotgun (WGS) entry which is preliminary data.</text>
</comment>
<dbReference type="Gene3D" id="2.130.10.10">
    <property type="entry name" value="YVTN repeat-like/Quinoprotein amine dehydrogenase"/>
    <property type="match status" value="1"/>
</dbReference>
<sequence>MKYIMIGTACLMVIGIIAGTFIFEKTPNVNQPETPEISDPVPPPLQPVNEAAPVGYSLQQDQLQITYNQGDEWVKVPIEKELLFEGEYSGNEDELIEASYVLNQNCAAFLYAHDYSSPDKGVRLIYSNNKGQTWEDAKVTGSSPPIRFRKVAFINDSFAYAILSADRTMSQELTTVYLSKDGGKSWNEMPRPDITRLISDGGFVDENTGFLSFGILNPEKPDLQVTQDGGQSWNEASMDIPDQYEKVFVIAEVPFEEEDHLAVYVNQGPNGDYKGGKVKGKFISIDRGRTWSFQEEVQPDEID</sequence>
<dbReference type="AlphaFoldDB" id="A0A5D4ULN1"/>
<dbReference type="STRING" id="189382.BHE18_02500"/>
<dbReference type="CDD" id="cd15482">
    <property type="entry name" value="Sialidase_non-viral"/>
    <property type="match status" value="1"/>
</dbReference>
<protein>
    <submittedName>
        <fullName evidence="1">Exo-alpha-sialidase</fullName>
    </submittedName>
</protein>
<evidence type="ECO:0000313" key="2">
    <source>
        <dbReference type="Proteomes" id="UP000324269"/>
    </source>
</evidence>
<name>A0A5D4ULN1_9BACI</name>
<dbReference type="OrthoDB" id="47917at2"/>
<dbReference type="InterPro" id="IPR015943">
    <property type="entry name" value="WD40/YVTN_repeat-like_dom_sf"/>
</dbReference>
<gene>
    <name evidence="1" type="ORF">FZC85_01780</name>
</gene>
<dbReference type="EMBL" id="VTEZ01000001">
    <property type="protein sequence ID" value="TYS88194.1"/>
    <property type="molecule type" value="Genomic_DNA"/>
</dbReference>
<evidence type="ECO:0000313" key="1">
    <source>
        <dbReference type="EMBL" id="TYS88194.1"/>
    </source>
</evidence>
<proteinExistence type="predicted"/>
<dbReference type="Proteomes" id="UP000324269">
    <property type="component" value="Unassembled WGS sequence"/>
</dbReference>
<organism evidence="1 2">
    <name type="scientific">Rossellomorea aquimaris</name>
    <dbReference type="NCBI Taxonomy" id="189382"/>
    <lineage>
        <taxon>Bacteria</taxon>
        <taxon>Bacillati</taxon>
        <taxon>Bacillota</taxon>
        <taxon>Bacilli</taxon>
        <taxon>Bacillales</taxon>
        <taxon>Bacillaceae</taxon>
        <taxon>Rossellomorea</taxon>
    </lineage>
</organism>
<dbReference type="SUPFAM" id="SSF110296">
    <property type="entry name" value="Oligoxyloglucan reducing end-specific cellobiohydrolase"/>
    <property type="match status" value="1"/>
</dbReference>